<organism evidence="8 9">
    <name type="scientific">Baekduia soli</name>
    <dbReference type="NCBI Taxonomy" id="496014"/>
    <lineage>
        <taxon>Bacteria</taxon>
        <taxon>Bacillati</taxon>
        <taxon>Actinomycetota</taxon>
        <taxon>Thermoleophilia</taxon>
        <taxon>Solirubrobacterales</taxon>
        <taxon>Baekduiaceae</taxon>
        <taxon>Baekduia</taxon>
    </lineage>
</organism>
<comment type="catalytic activity">
    <reaction evidence="5">
        <text>L-glutamate 5-semialdehyde + NAD(+) + H2O = L-glutamate + NADH + 2 H(+)</text>
        <dbReference type="Rhea" id="RHEA:30235"/>
        <dbReference type="ChEBI" id="CHEBI:15377"/>
        <dbReference type="ChEBI" id="CHEBI:15378"/>
        <dbReference type="ChEBI" id="CHEBI:29985"/>
        <dbReference type="ChEBI" id="CHEBI:57540"/>
        <dbReference type="ChEBI" id="CHEBI:57945"/>
        <dbReference type="ChEBI" id="CHEBI:58066"/>
        <dbReference type="EC" id="1.2.1.88"/>
    </reaction>
</comment>
<dbReference type="GO" id="GO:0009898">
    <property type="term" value="C:cytoplasmic side of plasma membrane"/>
    <property type="evidence" value="ECO:0007669"/>
    <property type="project" value="TreeGrafter"/>
</dbReference>
<evidence type="ECO:0000259" key="7">
    <source>
        <dbReference type="Pfam" id="PF00171"/>
    </source>
</evidence>
<evidence type="ECO:0000256" key="4">
    <source>
        <dbReference type="ARBA" id="ARBA00023027"/>
    </source>
</evidence>
<dbReference type="KEGG" id="bsol:FSW04_17465"/>
<feature type="compositionally biased region" description="Basic residues" evidence="6">
    <location>
        <begin position="120"/>
        <end position="134"/>
    </location>
</feature>
<dbReference type="GO" id="GO:0003842">
    <property type="term" value="F:L-glutamate gamma-semialdehyde dehydrogenase activity"/>
    <property type="evidence" value="ECO:0007669"/>
    <property type="project" value="UniProtKB-EC"/>
</dbReference>
<accession>A0A5B8U8S6</accession>
<dbReference type="AlphaFoldDB" id="A0A5B8U8S6"/>
<evidence type="ECO:0000256" key="3">
    <source>
        <dbReference type="ARBA" id="ARBA00023002"/>
    </source>
</evidence>
<gene>
    <name evidence="8" type="ORF">FSW04_17465</name>
</gene>
<evidence type="ECO:0000256" key="1">
    <source>
        <dbReference type="ARBA" id="ARBA00004786"/>
    </source>
</evidence>
<sequence length="690" mass="71649">MRPVHRLRPRRAAPPSPRRAPGQGRLLGPRGRRGAPARLERPGLRGQGRVGPQLRGAGPPAPGGAGGRGRAAPGHRLAQPALRGLRGRGDPGPGPLRRRPRAPGAARPGRRPPGCAGRLRAARAHVLPRRRPRGGHGLPRAPAAGEHEQRGLPVGPARGHRPRGAARRAVTLPPFANEPVLELRRAPARQGLLDALAELDTTLPLRSPAWIGDDRDDGEALTSTDPSDPSRVVALAPCGGADAAGAAVTSAQQGFRAWSATGAAERAAVLLRAAEGMRRRRPALAALCVREAGKPWAEADADVCEAIDFLEFYARGALALERGRPLFQVTGERNTLSYGPRGVVAVIAPWNFPVAIPTGMVAAALATGNTVVLKPAEQAPGCGFALTAVLREAGVPPDALALVQGQGEAGAALVADPRVATIAFTGSGAVGLEILRSAAQLAPGQTQLKRCVIEMGGKNCIIVDGDADLDDAVPAIVRSAFDYAGQKCSAASRILVHEAIADALIERLAGAVEVLQVGAPGAFGSDVGPVIEREAARRVRRYTAQAAAAGRVVASRDELPAAGWYCPPTVVADVAPGTPVLSEEVFGPLLTVERVGSVDEACDRVDALPFALTGGLFSRNPDTVAHVARRSPVGNLYVNRKITAAMVGRQPFGGNRLSGTGTKAGGPDYLMSFVEPRVVTENTVRHGLVV</sequence>
<evidence type="ECO:0000256" key="5">
    <source>
        <dbReference type="ARBA" id="ARBA00048142"/>
    </source>
</evidence>
<protein>
    <recommendedName>
        <fullName evidence="2">L-glutamate gamma-semialdehyde dehydrogenase</fullName>
        <ecNumber evidence="2">1.2.1.88</ecNumber>
    </recommendedName>
</protein>
<comment type="pathway">
    <text evidence="1">Amino-acid degradation; L-proline degradation into L-glutamate; L-glutamate from L-proline: step 2/2.</text>
</comment>
<dbReference type="PROSITE" id="PS00070">
    <property type="entry name" value="ALDEHYDE_DEHYDR_CYS"/>
    <property type="match status" value="1"/>
</dbReference>
<dbReference type="InterPro" id="IPR015590">
    <property type="entry name" value="Aldehyde_DH_dom"/>
</dbReference>
<dbReference type="EMBL" id="CP042430">
    <property type="protein sequence ID" value="QEC49188.1"/>
    <property type="molecule type" value="Genomic_DNA"/>
</dbReference>
<dbReference type="InterPro" id="IPR016162">
    <property type="entry name" value="Ald_DH_N"/>
</dbReference>
<dbReference type="InterPro" id="IPR016161">
    <property type="entry name" value="Ald_DH/histidinol_DH"/>
</dbReference>
<keyword evidence="3" id="KW-0560">Oxidoreductase</keyword>
<dbReference type="SUPFAM" id="SSF53720">
    <property type="entry name" value="ALDH-like"/>
    <property type="match status" value="1"/>
</dbReference>
<dbReference type="Gene3D" id="3.40.605.10">
    <property type="entry name" value="Aldehyde Dehydrogenase, Chain A, domain 1"/>
    <property type="match status" value="1"/>
</dbReference>
<feature type="compositionally biased region" description="Basic residues" evidence="6">
    <location>
        <begin position="1"/>
        <end position="11"/>
    </location>
</feature>
<dbReference type="Gene3D" id="3.40.309.10">
    <property type="entry name" value="Aldehyde Dehydrogenase, Chain A, domain 2"/>
    <property type="match status" value="1"/>
</dbReference>
<evidence type="ECO:0000256" key="6">
    <source>
        <dbReference type="SAM" id="MobiDB-lite"/>
    </source>
</evidence>
<reference evidence="8 9" key="1">
    <citation type="journal article" date="2018" name="J. Microbiol.">
        <title>Baekduia soli gen. nov., sp. nov., a novel bacterium isolated from the soil of Baekdu Mountain and proposal of a novel family name, Baekduiaceae fam. nov.</title>
        <authorList>
            <person name="An D.S."/>
            <person name="Siddiqi M.Z."/>
            <person name="Kim K.H."/>
            <person name="Yu H.S."/>
            <person name="Im W.T."/>
        </authorList>
    </citation>
    <scope>NUCLEOTIDE SEQUENCE [LARGE SCALE GENOMIC DNA]</scope>
    <source>
        <strain evidence="8 9">BR7-21</strain>
    </source>
</reference>
<dbReference type="InterPro" id="IPR016163">
    <property type="entry name" value="Ald_DH_C"/>
</dbReference>
<dbReference type="FunFam" id="3.40.309.10:FF:000005">
    <property type="entry name" value="1-pyrroline-5-carboxylate dehydrogenase 1"/>
    <property type="match status" value="1"/>
</dbReference>
<dbReference type="OrthoDB" id="6882680at2"/>
<feature type="compositionally biased region" description="Low complexity" evidence="6">
    <location>
        <begin position="19"/>
        <end position="29"/>
    </location>
</feature>
<dbReference type="PANTHER" id="PTHR42862">
    <property type="entry name" value="DELTA-1-PYRROLINE-5-CARBOXYLATE DEHYDROGENASE 1, ISOFORM A-RELATED"/>
    <property type="match status" value="1"/>
</dbReference>
<proteinExistence type="predicted"/>
<dbReference type="GO" id="GO:0004657">
    <property type="term" value="F:proline dehydrogenase activity"/>
    <property type="evidence" value="ECO:0007669"/>
    <property type="project" value="UniProtKB-ARBA"/>
</dbReference>
<name>A0A5B8U8S6_9ACTN</name>
<dbReference type="GO" id="GO:0010133">
    <property type="term" value="P:L-proline catabolic process to L-glutamate"/>
    <property type="evidence" value="ECO:0007669"/>
    <property type="project" value="TreeGrafter"/>
</dbReference>
<dbReference type="EC" id="1.2.1.88" evidence="2"/>
<keyword evidence="4" id="KW-0520">NAD</keyword>
<feature type="region of interest" description="Disordered" evidence="6">
    <location>
        <begin position="210"/>
        <end position="229"/>
    </location>
</feature>
<dbReference type="Pfam" id="PF00171">
    <property type="entry name" value="Aldedh"/>
    <property type="match status" value="1"/>
</dbReference>
<evidence type="ECO:0000313" key="9">
    <source>
        <dbReference type="Proteomes" id="UP000321805"/>
    </source>
</evidence>
<feature type="region of interest" description="Disordered" evidence="6">
    <location>
        <begin position="1"/>
        <end position="163"/>
    </location>
</feature>
<dbReference type="PANTHER" id="PTHR42862:SF1">
    <property type="entry name" value="DELTA-1-PYRROLINE-5-CARBOXYLATE DEHYDROGENASE 2, ISOFORM A-RELATED"/>
    <property type="match status" value="1"/>
</dbReference>
<keyword evidence="9" id="KW-1185">Reference proteome</keyword>
<feature type="compositionally biased region" description="Low complexity" evidence="6">
    <location>
        <begin position="70"/>
        <end position="84"/>
    </location>
</feature>
<feature type="compositionally biased region" description="Low complexity" evidence="6">
    <location>
        <begin position="102"/>
        <end position="119"/>
    </location>
</feature>
<feature type="domain" description="Aldehyde dehydrogenase" evidence="7">
    <location>
        <begin position="219"/>
        <end position="679"/>
    </location>
</feature>
<dbReference type="Proteomes" id="UP000321805">
    <property type="component" value="Chromosome"/>
</dbReference>
<evidence type="ECO:0000256" key="2">
    <source>
        <dbReference type="ARBA" id="ARBA00012884"/>
    </source>
</evidence>
<dbReference type="InterPro" id="IPR016160">
    <property type="entry name" value="Ald_DH_CS_CYS"/>
</dbReference>
<evidence type="ECO:0000313" key="8">
    <source>
        <dbReference type="EMBL" id="QEC49188.1"/>
    </source>
</evidence>
<dbReference type="InterPro" id="IPR050485">
    <property type="entry name" value="Proline_metab_enzyme"/>
</dbReference>